<keyword evidence="2" id="KW-1185">Reference proteome</keyword>
<evidence type="ECO:0000313" key="2">
    <source>
        <dbReference type="Proteomes" id="UP000053091"/>
    </source>
</evidence>
<name>A0A0S7BZE3_9BACT</name>
<dbReference type="AlphaFoldDB" id="A0A0S7BZE3"/>
<dbReference type="Proteomes" id="UP000053091">
    <property type="component" value="Unassembled WGS sequence"/>
</dbReference>
<evidence type="ECO:0000313" key="1">
    <source>
        <dbReference type="EMBL" id="GAP42724.1"/>
    </source>
</evidence>
<accession>A0A0S7BZE3</accession>
<sequence length="177" mass="20388">MEDMVLGIGSRVEHPQFGKGVIIQVRSDAWEITFIENGTRIIQRDFTGMRVLEAVETPSDIATYEKMEKSLIRVLRRFTDIQETVPLGQRWTGGRMVLFPGDPTLKEKEVPIDAFFHKIVMVRDRLRVLEQRVNSSALSDEDKVNIQQYITRIYGSLTTFNVLFKNKEDYFTGDKGA</sequence>
<dbReference type="RefSeq" id="WP_062038970.1">
    <property type="nucleotide sequence ID" value="NZ_DF968182.1"/>
</dbReference>
<protein>
    <submittedName>
        <fullName evidence="1">Uncharacterized protein</fullName>
    </submittedName>
</protein>
<dbReference type="PATRIC" id="fig|1678841.3.peg.975"/>
<reference evidence="1" key="1">
    <citation type="journal article" date="2015" name="Genome Announc.">
        <title>Draft Genome Sequence of Bacteroidales Strain TBC1, a Novel Isolate from a Methanogenic Wastewater Treatment System.</title>
        <authorList>
            <person name="Tourlousse D.M."/>
            <person name="Matsuura N."/>
            <person name="Sun L."/>
            <person name="Toyonaga M."/>
            <person name="Kuroda K."/>
            <person name="Ohashi A."/>
            <person name="Cruz R."/>
            <person name="Yamaguchi T."/>
            <person name="Sekiguchi Y."/>
        </authorList>
    </citation>
    <scope>NUCLEOTIDE SEQUENCE [LARGE SCALE GENOMIC DNA]</scope>
    <source>
        <strain evidence="1">TBC1</strain>
    </source>
</reference>
<proteinExistence type="predicted"/>
<dbReference type="STRING" id="1678841.TBC1_11863"/>
<gene>
    <name evidence="1" type="ORF">TBC1_11863</name>
</gene>
<organism evidence="1">
    <name type="scientific">Lentimicrobium saccharophilum</name>
    <dbReference type="NCBI Taxonomy" id="1678841"/>
    <lineage>
        <taxon>Bacteria</taxon>
        <taxon>Pseudomonadati</taxon>
        <taxon>Bacteroidota</taxon>
        <taxon>Bacteroidia</taxon>
        <taxon>Bacteroidales</taxon>
        <taxon>Lentimicrobiaceae</taxon>
        <taxon>Lentimicrobium</taxon>
    </lineage>
</organism>
<dbReference type="EMBL" id="DF968182">
    <property type="protein sequence ID" value="GAP42724.1"/>
    <property type="molecule type" value="Genomic_DNA"/>
</dbReference>
<dbReference type="OrthoDB" id="1117601at2"/>